<feature type="transmembrane region" description="Helical" evidence="2">
    <location>
        <begin position="461"/>
        <end position="481"/>
    </location>
</feature>
<sequence>MRIKALDIYGYGKFVERKIQFNTSLTEVFGENEAGKSTVQAFIHSILFGFPTKRESEPRFEPRLGNQYGGKLYLVLDDGQEIEVERVKGAAQGDVKVYLENGGIRDEAWLQKKLNYIDKSTYKGIYSFDVLGLQNINRNMDENQLQEYLLQAGALGSTQFTTMRTQLDERKNELYKRSGKNPIINQQIKQLNELENQIREQESHLESYHRLVDDKDKAERRLNHLHQNLLQLSKMHEAKQKELALHDQSQEWKALEHELNIEPLDFPEQGIERYETSKQQSDQLKKDIGLRQEKLNQLKSENEQIDVPKTTDIDALNQIAKQENAVRQQENDLKSINKEINDKEREVQSLKSNIGWKEFHADVDVSESVKSYASHQIAEKNEQASYITQLKRTLEEQEIEQANVQEEQEVVKNALVPDEVFEKKKQYNQQAFELKEKKNLYQKMKDAFDIEQQERDRKQKMLRITFAILALIGAGLAVFSFVTQTMVFAIIFAIAAIGFIIGAVMVKSTEVGHSEAFTSEIAQLEKQNAELENKYDLNFDLDEQHRLREQNHNINKTREVLDNKLALTQEKLDEAEIKYQQLEDNILEIKSDLHVSSKMTDSLILDAIKTIERVQTLTHHIEELKQQQHNLNSEIESFYAHAKRVTENQVTDYNQLSLFHDVRRWLNQAEENHAKWARNKENIDLLSNELNQLQTRLGENTALIEKLFNHVKVDNEEAYYRYHQRYQTYRSNHARYHDLNKYLENQNFMYDDASKLSEKTQVQLEDENNLLAQQVDDYNQQFLTLQSEVSDLNAQIKHMETDETLTQLRHRYHMLKNQFNENAKDWASLSYLESLVDAHIQQIKDKRLPQVIDEATSIFSRLTQGRYTQVTYTNDNVMVKHENGQMYQPSEISQSTKELLYIALRLSLIKILRPYYSMPIIIDDAFVHFDKQRKTAMMEYLKEMAQTYQVLYFTCTKDNFIPTKQKVILEKLEEGGKK</sequence>
<evidence type="ECO:0000256" key="2">
    <source>
        <dbReference type="SAM" id="Phobius"/>
    </source>
</evidence>
<dbReference type="PANTHER" id="PTHR41259">
    <property type="entry name" value="DOUBLE-STRAND BREAK REPAIR RAD50 ATPASE, PUTATIVE-RELATED"/>
    <property type="match status" value="1"/>
</dbReference>
<feature type="coiled-coil region" evidence="1">
    <location>
        <begin position="761"/>
        <end position="795"/>
    </location>
</feature>
<feature type="coiled-coil region" evidence="1">
    <location>
        <begin position="514"/>
        <end position="641"/>
    </location>
</feature>
<dbReference type="EMBL" id="BKAR01000036">
    <property type="protein sequence ID" value="GEP85622.1"/>
    <property type="molecule type" value="Genomic_DNA"/>
</dbReference>
<feature type="domain" description="YhaN AAA" evidence="3">
    <location>
        <begin position="1"/>
        <end position="203"/>
    </location>
</feature>
<keyword evidence="2" id="KW-0472">Membrane</keyword>
<keyword evidence="2" id="KW-1133">Transmembrane helix</keyword>
<dbReference type="Pfam" id="PF13514">
    <property type="entry name" value="AAA_27"/>
    <property type="match status" value="1"/>
</dbReference>
<comment type="caution">
    <text evidence="4">The sequence shown here is derived from an EMBL/GenBank/DDBJ whole genome shotgun (WGS) entry which is preliminary data.</text>
</comment>
<gene>
    <name evidence="4" type="ORF">SPI02_22070</name>
</gene>
<protein>
    <submittedName>
        <fullName evidence="4">DNA double-strand break repair Rad50 ATPase</fullName>
    </submittedName>
</protein>
<dbReference type="Proteomes" id="UP000321736">
    <property type="component" value="Unassembled WGS sequence"/>
</dbReference>
<proteinExistence type="predicted"/>
<feature type="coiled-coil region" evidence="1">
    <location>
        <begin position="184"/>
        <end position="235"/>
    </location>
</feature>
<evidence type="ECO:0000313" key="4">
    <source>
        <dbReference type="EMBL" id="GEP85622.1"/>
    </source>
</evidence>
<dbReference type="InterPro" id="IPR038734">
    <property type="entry name" value="YhaN_AAA"/>
</dbReference>
<evidence type="ECO:0000313" key="5">
    <source>
        <dbReference type="Proteomes" id="UP000321736"/>
    </source>
</evidence>
<feature type="transmembrane region" description="Helical" evidence="2">
    <location>
        <begin position="487"/>
        <end position="506"/>
    </location>
</feature>
<dbReference type="Gene3D" id="3.40.50.300">
    <property type="entry name" value="P-loop containing nucleotide triphosphate hydrolases"/>
    <property type="match status" value="2"/>
</dbReference>
<keyword evidence="5" id="KW-1185">Reference proteome</keyword>
<evidence type="ECO:0000259" key="3">
    <source>
        <dbReference type="Pfam" id="PF13514"/>
    </source>
</evidence>
<organism evidence="4 5">
    <name type="scientific">Staphylococcus piscifermentans</name>
    <dbReference type="NCBI Taxonomy" id="70258"/>
    <lineage>
        <taxon>Bacteria</taxon>
        <taxon>Bacillati</taxon>
        <taxon>Bacillota</taxon>
        <taxon>Bacilli</taxon>
        <taxon>Bacillales</taxon>
        <taxon>Staphylococcaceae</taxon>
        <taxon>Staphylococcus</taxon>
    </lineage>
</organism>
<dbReference type="InterPro" id="IPR027417">
    <property type="entry name" value="P-loop_NTPase"/>
</dbReference>
<dbReference type="AlphaFoldDB" id="A0A239TYH5"/>
<dbReference type="OrthoDB" id="9764467at2"/>
<dbReference type="PANTHER" id="PTHR41259:SF1">
    <property type="entry name" value="DOUBLE-STRAND BREAK REPAIR RAD50 ATPASE, PUTATIVE-RELATED"/>
    <property type="match status" value="1"/>
</dbReference>
<feature type="coiled-coil region" evidence="1">
    <location>
        <begin position="387"/>
        <end position="454"/>
    </location>
</feature>
<accession>A0A239TYH5</accession>
<dbReference type="SUPFAM" id="SSF52540">
    <property type="entry name" value="P-loop containing nucleoside triphosphate hydrolases"/>
    <property type="match status" value="1"/>
</dbReference>
<reference evidence="4 5" key="1">
    <citation type="submission" date="2019-07" db="EMBL/GenBank/DDBJ databases">
        <title>Whole genome shotgun sequence of Staphylococcus piscifermentans NBRC 109625.</title>
        <authorList>
            <person name="Hosoyama A."/>
            <person name="Uohara A."/>
            <person name="Ohji S."/>
            <person name="Ichikawa N."/>
        </authorList>
    </citation>
    <scope>NUCLEOTIDE SEQUENCE [LARGE SCALE GENOMIC DNA]</scope>
    <source>
        <strain evidence="4 5">NBRC 109625</strain>
    </source>
</reference>
<keyword evidence="2" id="KW-0812">Transmembrane</keyword>
<feature type="coiled-coil region" evidence="1">
    <location>
        <begin position="281"/>
        <end position="353"/>
    </location>
</feature>
<dbReference type="RefSeq" id="WP_095104594.1">
    <property type="nucleotide sequence ID" value="NZ_BKAR01000036.1"/>
</dbReference>
<evidence type="ECO:0000256" key="1">
    <source>
        <dbReference type="SAM" id="Coils"/>
    </source>
</evidence>
<keyword evidence="1" id="KW-0175">Coiled coil</keyword>
<name>A0A239TYH5_9STAP</name>